<sequence>MERQAVYDLLKCFLEKRGVLDKELSKELAGLLAFGVAKGCFADPNTVFDDEEWGEYGNKLWLAALDDDKTAKRLGKHWRVVTNGLKQYQAEQKAAHAAAARLTGSKIGSTGGIDTPTSVSPYPVPPAVNKVYLPASTVSAEPPAPNQDILKITSKRHKMWRLIAEQAAQAGDQEAASALSQAFPVIYTPAQGGGMAATLTTLDWKLLSQLRATVSESGIRGEPTRQMLNYIWGGNILLPSDIKSIMRLILTQHQQLLFNAHWQAVSQESVAIIRQPGDPLHGITLEELMGLGAYMRTEAQALLGPEKLQESMKLARMALDRIKAPGGIPSYMSIKQGREESFGSFIDRVAGAIQTAGVADYMKGALLKQCAIQNCNTTTRNIIITLPGNWSIEESLERMSQVPSGPQAMVVDAIKEFGASITEQAKASHTQVLAALAPLQASMQRPKKILPIRCFRCGTTGHMRRDCTARNVWCHKCRSNMHNTAICRRGSGNGKSSVKGPRATTQVVSPNTSANAFPVQPQPTAGSNQPSVEVSDWTWQQQ</sequence>
<evidence type="ECO:0000256" key="4">
    <source>
        <dbReference type="PROSITE-ProRule" id="PRU00047"/>
    </source>
</evidence>
<dbReference type="SUPFAM" id="SSF47943">
    <property type="entry name" value="Retrovirus capsid protein, N-terminal core domain"/>
    <property type="match status" value="1"/>
</dbReference>
<dbReference type="Gene3D" id="1.10.375.10">
    <property type="entry name" value="Human Immunodeficiency Virus Type 1 Capsid Protein"/>
    <property type="match status" value="1"/>
</dbReference>
<evidence type="ECO:0000256" key="5">
    <source>
        <dbReference type="SAM" id="MobiDB-lite"/>
    </source>
</evidence>
<feature type="region of interest" description="Disordered" evidence="5">
    <location>
        <begin position="488"/>
        <end position="542"/>
    </location>
</feature>
<feature type="domain" description="CCHC-type" evidence="6">
    <location>
        <begin position="453"/>
        <end position="467"/>
    </location>
</feature>
<dbReference type="InterPro" id="IPR050195">
    <property type="entry name" value="Primate_lentivir_Gag_pol-like"/>
</dbReference>
<keyword evidence="3" id="KW-0862">Zinc</keyword>
<dbReference type="Gene3D" id="1.10.1200.30">
    <property type="match status" value="1"/>
</dbReference>
<comment type="caution">
    <text evidence="7">The sequence shown here is derived from an EMBL/GenBank/DDBJ whole genome shotgun (WGS) entry which is preliminary data.</text>
</comment>
<dbReference type="GO" id="GO:0003676">
    <property type="term" value="F:nucleic acid binding"/>
    <property type="evidence" value="ECO:0007669"/>
    <property type="project" value="InterPro"/>
</dbReference>
<dbReference type="EMBL" id="VZZU01010307">
    <property type="protein sequence ID" value="NXW52429.1"/>
    <property type="molecule type" value="Genomic_DNA"/>
</dbReference>
<evidence type="ECO:0000259" key="6">
    <source>
        <dbReference type="PROSITE" id="PS50158"/>
    </source>
</evidence>
<dbReference type="GO" id="GO:0008270">
    <property type="term" value="F:zinc ion binding"/>
    <property type="evidence" value="ECO:0007669"/>
    <property type="project" value="UniProtKB-KW"/>
</dbReference>
<accession>A0A7L4CQG3</accession>
<dbReference type="GO" id="GO:0016032">
    <property type="term" value="P:viral process"/>
    <property type="evidence" value="ECO:0007669"/>
    <property type="project" value="InterPro"/>
</dbReference>
<dbReference type="Gene3D" id="4.10.60.10">
    <property type="entry name" value="Zinc finger, CCHC-type"/>
    <property type="match status" value="1"/>
</dbReference>
<keyword evidence="8" id="KW-1185">Reference proteome</keyword>
<dbReference type="InterPro" id="IPR001878">
    <property type="entry name" value="Znf_CCHC"/>
</dbReference>
<protein>
    <submittedName>
        <fullName evidence="7">GAK19 protein</fullName>
    </submittedName>
</protein>
<organism evidence="7 8">
    <name type="scientific">Nyctiprogne leucopyga</name>
    <dbReference type="NCBI Taxonomy" id="382315"/>
    <lineage>
        <taxon>Eukaryota</taxon>
        <taxon>Metazoa</taxon>
        <taxon>Chordata</taxon>
        <taxon>Craniata</taxon>
        <taxon>Vertebrata</taxon>
        <taxon>Euteleostomi</taxon>
        <taxon>Archelosauria</taxon>
        <taxon>Archosauria</taxon>
        <taxon>Dinosauria</taxon>
        <taxon>Saurischia</taxon>
        <taxon>Theropoda</taxon>
        <taxon>Coelurosauria</taxon>
        <taxon>Aves</taxon>
        <taxon>Neognathae</taxon>
        <taxon>Neoaves</taxon>
        <taxon>Strisores</taxon>
        <taxon>Caprimulgiformes</taxon>
        <taxon>Caprimulgidae</taxon>
        <taxon>Chordeilinae</taxon>
        <taxon>Nyctiprogne</taxon>
    </lineage>
</organism>
<dbReference type="SUPFAM" id="SSF47353">
    <property type="entry name" value="Retrovirus capsid dimerization domain-like"/>
    <property type="match status" value="1"/>
</dbReference>
<dbReference type="InterPro" id="IPR045345">
    <property type="entry name" value="Gag_p24_C"/>
</dbReference>
<dbReference type="Pfam" id="PF19317">
    <property type="entry name" value="Gag_p24_C"/>
    <property type="match status" value="1"/>
</dbReference>
<feature type="non-terminal residue" evidence="7">
    <location>
        <position position="1"/>
    </location>
</feature>
<evidence type="ECO:0000313" key="8">
    <source>
        <dbReference type="Proteomes" id="UP000551823"/>
    </source>
</evidence>
<dbReference type="AlphaFoldDB" id="A0A7L4CQG3"/>
<dbReference type="Proteomes" id="UP000551823">
    <property type="component" value="Unassembled WGS sequence"/>
</dbReference>
<evidence type="ECO:0000313" key="7">
    <source>
        <dbReference type="EMBL" id="NXW52429.1"/>
    </source>
</evidence>
<name>A0A7L4CQG3_9AVES</name>
<proteinExistence type="predicted"/>
<evidence type="ECO:0000256" key="3">
    <source>
        <dbReference type="ARBA" id="ARBA00022833"/>
    </source>
</evidence>
<gene>
    <name evidence="7" type="primary">Ervk19_1</name>
    <name evidence="7" type="ORF">NYCLEU_R09388</name>
</gene>
<dbReference type="PANTHER" id="PTHR40389:SF3">
    <property type="entry name" value="IGE-BINDING PROTEIN"/>
    <property type="match status" value="1"/>
</dbReference>
<evidence type="ECO:0000256" key="2">
    <source>
        <dbReference type="ARBA" id="ARBA00022771"/>
    </source>
</evidence>
<dbReference type="InterPro" id="IPR008919">
    <property type="entry name" value="Retrov_capsid_N"/>
</dbReference>
<reference evidence="7 8" key="1">
    <citation type="submission" date="2019-09" db="EMBL/GenBank/DDBJ databases">
        <title>Bird 10,000 Genomes (B10K) Project - Family phase.</title>
        <authorList>
            <person name="Zhang G."/>
        </authorList>
    </citation>
    <scope>NUCLEOTIDE SEQUENCE [LARGE SCALE GENOMIC DNA]</scope>
    <source>
        <strain evidence="7">B10K-DU-005-01</strain>
    </source>
</reference>
<dbReference type="SMART" id="SM00343">
    <property type="entry name" value="ZnF_C2HC"/>
    <property type="match status" value="1"/>
</dbReference>
<dbReference type="PANTHER" id="PTHR40389">
    <property type="entry name" value="ENDOGENOUS RETROVIRUS GROUP K MEMBER 24 GAG POLYPROTEIN-RELATED"/>
    <property type="match status" value="1"/>
</dbReference>
<dbReference type="PROSITE" id="PS50158">
    <property type="entry name" value="ZF_CCHC"/>
    <property type="match status" value="1"/>
</dbReference>
<dbReference type="SUPFAM" id="SSF57756">
    <property type="entry name" value="Retrovirus zinc finger-like domains"/>
    <property type="match status" value="1"/>
</dbReference>
<evidence type="ECO:0000256" key="1">
    <source>
        <dbReference type="ARBA" id="ARBA00022723"/>
    </source>
</evidence>
<dbReference type="InterPro" id="IPR036875">
    <property type="entry name" value="Znf_CCHC_sf"/>
</dbReference>
<dbReference type="Pfam" id="PF00098">
    <property type="entry name" value="zf-CCHC"/>
    <property type="match status" value="1"/>
</dbReference>
<dbReference type="InterPro" id="IPR008916">
    <property type="entry name" value="Retrov_capsid_C"/>
</dbReference>
<feature type="compositionally biased region" description="Polar residues" evidence="5">
    <location>
        <begin position="503"/>
        <end position="515"/>
    </location>
</feature>
<feature type="compositionally biased region" description="Polar residues" evidence="5">
    <location>
        <begin position="522"/>
        <end position="542"/>
    </location>
</feature>
<dbReference type="Pfam" id="PF00607">
    <property type="entry name" value="Gag_p24"/>
    <property type="match status" value="1"/>
</dbReference>
<feature type="non-terminal residue" evidence="7">
    <location>
        <position position="542"/>
    </location>
</feature>
<keyword evidence="2 4" id="KW-0863">Zinc-finger</keyword>
<keyword evidence="1" id="KW-0479">Metal-binding</keyword>